<organism evidence="1 2">
    <name type="scientific">Allacma fusca</name>
    <dbReference type="NCBI Taxonomy" id="39272"/>
    <lineage>
        <taxon>Eukaryota</taxon>
        <taxon>Metazoa</taxon>
        <taxon>Ecdysozoa</taxon>
        <taxon>Arthropoda</taxon>
        <taxon>Hexapoda</taxon>
        <taxon>Collembola</taxon>
        <taxon>Symphypleona</taxon>
        <taxon>Sminthuridae</taxon>
        <taxon>Allacma</taxon>
    </lineage>
</organism>
<comment type="caution">
    <text evidence="1">The sequence shown here is derived from an EMBL/GenBank/DDBJ whole genome shotgun (WGS) entry which is preliminary data.</text>
</comment>
<reference evidence="1" key="1">
    <citation type="submission" date="2021-06" db="EMBL/GenBank/DDBJ databases">
        <authorList>
            <person name="Hodson N. C."/>
            <person name="Mongue J. A."/>
            <person name="Jaron S. K."/>
        </authorList>
    </citation>
    <scope>NUCLEOTIDE SEQUENCE</scope>
</reference>
<dbReference type="EMBL" id="CAJVCH010482869">
    <property type="protein sequence ID" value="CAG7820575.1"/>
    <property type="molecule type" value="Genomic_DNA"/>
</dbReference>
<sequence>NPTCIEGDDDDGDDDDEIYTRHKLILKLNGFTLVLSEDPVYVLSRPAKKQACVSADDF</sequence>
<feature type="non-terminal residue" evidence="1">
    <location>
        <position position="1"/>
    </location>
</feature>
<gene>
    <name evidence="1" type="ORF">AFUS01_LOCUS30959</name>
</gene>
<evidence type="ECO:0000313" key="2">
    <source>
        <dbReference type="Proteomes" id="UP000708208"/>
    </source>
</evidence>
<dbReference type="AlphaFoldDB" id="A0A8J2KSP0"/>
<keyword evidence="2" id="KW-1185">Reference proteome</keyword>
<evidence type="ECO:0000313" key="1">
    <source>
        <dbReference type="EMBL" id="CAG7820575.1"/>
    </source>
</evidence>
<name>A0A8J2KSP0_9HEXA</name>
<protein>
    <submittedName>
        <fullName evidence="1">Uncharacterized protein</fullName>
    </submittedName>
</protein>
<dbReference type="Proteomes" id="UP000708208">
    <property type="component" value="Unassembled WGS sequence"/>
</dbReference>
<accession>A0A8J2KSP0</accession>
<proteinExistence type="predicted"/>